<evidence type="ECO:0000313" key="3">
    <source>
        <dbReference type="Proteomes" id="UP000248340"/>
    </source>
</evidence>
<dbReference type="Proteomes" id="UP000248340">
    <property type="component" value="Unassembled WGS sequence"/>
</dbReference>
<accession>A0A319D0C5</accession>
<gene>
    <name evidence="2" type="ORF">BO82DRAFT_352036</name>
</gene>
<dbReference type="VEuPathDB" id="FungiDB:BO82DRAFT_352036"/>
<feature type="compositionally biased region" description="Basic and acidic residues" evidence="1">
    <location>
        <begin position="17"/>
        <end position="55"/>
    </location>
</feature>
<feature type="region of interest" description="Disordered" evidence="1">
    <location>
        <begin position="1"/>
        <end position="57"/>
    </location>
</feature>
<organism evidence="2 3">
    <name type="scientific">Aspergillus uvarum CBS 121591</name>
    <dbReference type="NCBI Taxonomy" id="1448315"/>
    <lineage>
        <taxon>Eukaryota</taxon>
        <taxon>Fungi</taxon>
        <taxon>Dikarya</taxon>
        <taxon>Ascomycota</taxon>
        <taxon>Pezizomycotina</taxon>
        <taxon>Eurotiomycetes</taxon>
        <taxon>Eurotiomycetidae</taxon>
        <taxon>Eurotiales</taxon>
        <taxon>Aspergillaceae</taxon>
        <taxon>Aspergillus</taxon>
        <taxon>Aspergillus subgen. Circumdati</taxon>
    </lineage>
</organism>
<sequence>MLAGQLEGGNKTLQQGRGREAADGKLLPIHDRDRRQQPIDTWVRSHRDVERDKPSFIKPASRKGSVVLFKFGGLKTPGSLASHAPP</sequence>
<keyword evidence="3" id="KW-1185">Reference proteome</keyword>
<dbReference type="GeneID" id="37137319"/>
<protein>
    <submittedName>
        <fullName evidence="2">Uncharacterized protein</fullName>
    </submittedName>
</protein>
<dbReference type="AlphaFoldDB" id="A0A319D0C5"/>
<proteinExistence type="predicted"/>
<name>A0A319D0C5_9EURO</name>
<dbReference type="RefSeq" id="XP_025494683.1">
    <property type="nucleotide sequence ID" value="XM_025634578.1"/>
</dbReference>
<evidence type="ECO:0000256" key="1">
    <source>
        <dbReference type="SAM" id="MobiDB-lite"/>
    </source>
</evidence>
<reference evidence="2 3" key="1">
    <citation type="submission" date="2016-12" db="EMBL/GenBank/DDBJ databases">
        <title>The genomes of Aspergillus section Nigri reveals drivers in fungal speciation.</title>
        <authorList>
            <consortium name="DOE Joint Genome Institute"/>
            <person name="Vesth T.C."/>
            <person name="Nybo J."/>
            <person name="Theobald S."/>
            <person name="Brandl J."/>
            <person name="Frisvad J.C."/>
            <person name="Nielsen K.F."/>
            <person name="Lyhne E.K."/>
            <person name="Kogle M.E."/>
            <person name="Kuo A."/>
            <person name="Riley R."/>
            <person name="Clum A."/>
            <person name="Nolan M."/>
            <person name="Lipzen A."/>
            <person name="Salamov A."/>
            <person name="Henrissat B."/>
            <person name="Wiebenga A."/>
            <person name="De Vries R.P."/>
            <person name="Grigoriev I.V."/>
            <person name="Mortensen U.H."/>
            <person name="Andersen M.R."/>
            <person name="Baker S.E."/>
        </authorList>
    </citation>
    <scope>NUCLEOTIDE SEQUENCE [LARGE SCALE GENOMIC DNA]</scope>
    <source>
        <strain evidence="2 3">CBS 121591</strain>
    </source>
</reference>
<evidence type="ECO:0000313" key="2">
    <source>
        <dbReference type="EMBL" id="PYH84483.1"/>
    </source>
</evidence>
<dbReference type="EMBL" id="KZ821684">
    <property type="protein sequence ID" value="PYH84483.1"/>
    <property type="molecule type" value="Genomic_DNA"/>
</dbReference>